<accession>A0AAD5P252</accession>
<dbReference type="EMBL" id="JAJSOW010000003">
    <property type="protein sequence ID" value="KAI9195433.1"/>
    <property type="molecule type" value="Genomic_DNA"/>
</dbReference>
<comment type="caution">
    <text evidence="2">The sequence shown here is derived from an EMBL/GenBank/DDBJ whole genome shotgun (WGS) entry which is preliminary data.</text>
</comment>
<sequence length="122" mass="13933">MEVDPLEHELEDFEEDEDENEETIETIDSSNEWTAHKEAEGWRDKSFPLYERLVNIFGKDGATGQVAGTPQQILDEVNSEGTNMYGTGNMEGVGSQMLVPNKFIIPLIWLMVNYLDPEKEHE</sequence>
<protein>
    <submittedName>
        <fullName evidence="2">Uncharacterized protein</fullName>
    </submittedName>
</protein>
<evidence type="ECO:0000313" key="3">
    <source>
        <dbReference type="Proteomes" id="UP001064489"/>
    </source>
</evidence>
<proteinExistence type="predicted"/>
<organism evidence="2 3">
    <name type="scientific">Acer negundo</name>
    <name type="common">Box elder</name>
    <dbReference type="NCBI Taxonomy" id="4023"/>
    <lineage>
        <taxon>Eukaryota</taxon>
        <taxon>Viridiplantae</taxon>
        <taxon>Streptophyta</taxon>
        <taxon>Embryophyta</taxon>
        <taxon>Tracheophyta</taxon>
        <taxon>Spermatophyta</taxon>
        <taxon>Magnoliopsida</taxon>
        <taxon>eudicotyledons</taxon>
        <taxon>Gunneridae</taxon>
        <taxon>Pentapetalae</taxon>
        <taxon>rosids</taxon>
        <taxon>malvids</taxon>
        <taxon>Sapindales</taxon>
        <taxon>Sapindaceae</taxon>
        <taxon>Hippocastanoideae</taxon>
        <taxon>Acereae</taxon>
        <taxon>Acer</taxon>
    </lineage>
</organism>
<feature type="region of interest" description="Disordered" evidence="1">
    <location>
        <begin position="1"/>
        <end position="38"/>
    </location>
</feature>
<reference evidence="2" key="2">
    <citation type="submission" date="2023-02" db="EMBL/GenBank/DDBJ databases">
        <authorList>
            <person name="Swenson N.G."/>
            <person name="Wegrzyn J.L."/>
            <person name="Mcevoy S.L."/>
        </authorList>
    </citation>
    <scope>NUCLEOTIDE SEQUENCE</scope>
    <source>
        <strain evidence="2">91603</strain>
        <tissue evidence="2">Leaf</tissue>
    </source>
</reference>
<gene>
    <name evidence="2" type="ORF">LWI28_014834</name>
</gene>
<evidence type="ECO:0000256" key="1">
    <source>
        <dbReference type="SAM" id="MobiDB-lite"/>
    </source>
</evidence>
<dbReference type="AlphaFoldDB" id="A0AAD5P252"/>
<feature type="compositionally biased region" description="Acidic residues" evidence="1">
    <location>
        <begin position="9"/>
        <end position="25"/>
    </location>
</feature>
<name>A0AAD5P252_ACENE</name>
<reference evidence="2" key="1">
    <citation type="journal article" date="2022" name="Plant J.">
        <title>Strategies of tolerance reflected in two North American maple genomes.</title>
        <authorList>
            <person name="McEvoy S.L."/>
            <person name="Sezen U.U."/>
            <person name="Trouern-Trend A."/>
            <person name="McMahon S.M."/>
            <person name="Schaberg P.G."/>
            <person name="Yang J."/>
            <person name="Wegrzyn J.L."/>
            <person name="Swenson N.G."/>
        </authorList>
    </citation>
    <scope>NUCLEOTIDE SEQUENCE</scope>
    <source>
        <strain evidence="2">91603</strain>
    </source>
</reference>
<dbReference type="PANTHER" id="PTHR46250:SF15">
    <property type="entry name" value="OS01G0523800 PROTEIN"/>
    <property type="match status" value="1"/>
</dbReference>
<dbReference type="PANTHER" id="PTHR46250">
    <property type="entry name" value="MYB/SANT-LIKE DNA-BINDING DOMAIN PROTEIN-RELATED"/>
    <property type="match status" value="1"/>
</dbReference>
<dbReference type="Proteomes" id="UP001064489">
    <property type="component" value="Chromosome 1"/>
</dbReference>
<keyword evidence="3" id="KW-1185">Reference proteome</keyword>
<evidence type="ECO:0000313" key="2">
    <source>
        <dbReference type="EMBL" id="KAI9195433.1"/>
    </source>
</evidence>